<reference evidence="1" key="1">
    <citation type="submission" date="2019-08" db="EMBL/GenBank/DDBJ databases">
        <authorList>
            <person name="Kucharzyk K."/>
            <person name="Murdoch R.W."/>
            <person name="Higgins S."/>
            <person name="Loffler F."/>
        </authorList>
    </citation>
    <scope>NUCLEOTIDE SEQUENCE</scope>
</reference>
<comment type="caution">
    <text evidence="1">The sequence shown here is derived from an EMBL/GenBank/DDBJ whole genome shotgun (WGS) entry which is preliminary data.</text>
</comment>
<accession>A0A644UFN2</accession>
<evidence type="ECO:0000313" key="1">
    <source>
        <dbReference type="EMBL" id="MPL77642.1"/>
    </source>
</evidence>
<protein>
    <submittedName>
        <fullName evidence="1">Uncharacterized protein</fullName>
    </submittedName>
</protein>
<sequence>MKNKLPSEYQPYDRLTICSNALIGVGAIIKIGDIEPILIGKGLRKPLIWLKARTNNQAWIQVVEQSVSLFPQIVSMIEDTPNTIIIKANSNVIINAIQDGSTCIVKELDLRPLGLNIFGDSQSLKVGGNEFTGNTMQGVGTFIGIDDK</sequence>
<organism evidence="1">
    <name type="scientific">bioreactor metagenome</name>
    <dbReference type="NCBI Taxonomy" id="1076179"/>
    <lineage>
        <taxon>unclassified sequences</taxon>
        <taxon>metagenomes</taxon>
        <taxon>ecological metagenomes</taxon>
    </lineage>
</organism>
<name>A0A644UFN2_9ZZZZ</name>
<dbReference type="EMBL" id="VSSQ01000108">
    <property type="protein sequence ID" value="MPL77642.1"/>
    <property type="molecule type" value="Genomic_DNA"/>
</dbReference>
<proteinExistence type="predicted"/>
<gene>
    <name evidence="1" type="ORF">SDC9_23499</name>
</gene>
<dbReference type="AlphaFoldDB" id="A0A644UFN2"/>